<keyword evidence="2" id="KW-0812">Transmembrane</keyword>
<organism evidence="3 4">
    <name type="scientific">Desulfovibrio piger</name>
    <dbReference type="NCBI Taxonomy" id="901"/>
    <lineage>
        <taxon>Bacteria</taxon>
        <taxon>Pseudomonadati</taxon>
        <taxon>Thermodesulfobacteriota</taxon>
        <taxon>Desulfovibrionia</taxon>
        <taxon>Desulfovibrionales</taxon>
        <taxon>Desulfovibrionaceae</taxon>
        <taxon>Desulfovibrio</taxon>
    </lineage>
</organism>
<keyword evidence="2" id="KW-1133">Transmembrane helix</keyword>
<dbReference type="EMBL" id="LT630450">
    <property type="protein sequence ID" value="SFV73871.1"/>
    <property type="molecule type" value="Genomic_DNA"/>
</dbReference>
<name>A0A1K1LGM5_9BACT</name>
<evidence type="ECO:0000313" key="4">
    <source>
        <dbReference type="Proteomes" id="UP000186323"/>
    </source>
</evidence>
<proteinExistence type="predicted"/>
<sequence length="158" mass="16878">MSLKDIFKQQSKGMESLATTGVIGMHMVSGPLVGFAIGYGLDAWLGTGPWLKLVFLVMGIIAGFMNVYEDTRRLLRKMSREEEQKRAEALADRPERATLKKKTVVPDSIARACAAETAAVSRETGGKAPAARLRSGTTGPEAPEGEGTKTGGHDRSDG</sequence>
<feature type="region of interest" description="Disordered" evidence="1">
    <location>
        <begin position="116"/>
        <end position="158"/>
    </location>
</feature>
<accession>A0A1K1LGM5</accession>
<dbReference type="InterPro" id="IPR032820">
    <property type="entry name" value="ATPase_put"/>
</dbReference>
<dbReference type="AlphaFoldDB" id="A0A1K1LGM5"/>
<feature type="transmembrane region" description="Helical" evidence="2">
    <location>
        <begin position="21"/>
        <end position="41"/>
    </location>
</feature>
<dbReference type="Proteomes" id="UP000186323">
    <property type="component" value="Chromosome I"/>
</dbReference>
<evidence type="ECO:0000313" key="3">
    <source>
        <dbReference type="EMBL" id="SFV73871.1"/>
    </source>
</evidence>
<reference evidence="4" key="1">
    <citation type="submission" date="2016-10" db="EMBL/GenBank/DDBJ databases">
        <authorList>
            <person name="Wegmann U."/>
        </authorList>
    </citation>
    <scope>NUCLEOTIDE SEQUENCE [LARGE SCALE GENOMIC DNA]</scope>
</reference>
<dbReference type="RefSeq" id="WP_072336196.1">
    <property type="nucleotide sequence ID" value="NZ_CALJDE010000045.1"/>
</dbReference>
<keyword evidence="2" id="KW-0472">Membrane</keyword>
<dbReference type="OrthoDB" id="15401at2"/>
<evidence type="ECO:0000256" key="1">
    <source>
        <dbReference type="SAM" id="MobiDB-lite"/>
    </source>
</evidence>
<evidence type="ECO:0000256" key="2">
    <source>
        <dbReference type="SAM" id="Phobius"/>
    </source>
</evidence>
<feature type="transmembrane region" description="Helical" evidence="2">
    <location>
        <begin position="47"/>
        <end position="68"/>
    </location>
</feature>
<gene>
    <name evidence="3" type="ORF">DESPIGER_2047</name>
</gene>
<dbReference type="Pfam" id="PF09527">
    <property type="entry name" value="ATPase_gene1"/>
    <property type="match status" value="1"/>
</dbReference>
<keyword evidence="4" id="KW-1185">Reference proteome</keyword>
<dbReference type="KEGG" id="dpg:DESPIGER_2047"/>
<protein>
    <submittedName>
        <fullName evidence="3">ATP synthase protein I</fullName>
    </submittedName>
</protein>